<dbReference type="GO" id="GO:0030170">
    <property type="term" value="F:pyridoxal phosphate binding"/>
    <property type="evidence" value="ECO:0007669"/>
    <property type="project" value="InterPro"/>
</dbReference>
<evidence type="ECO:0000256" key="4">
    <source>
        <dbReference type="ARBA" id="ARBA00022898"/>
    </source>
</evidence>
<keyword evidence="5" id="KW-0012">Acyltransferase</keyword>
<sequence length="401" mass="44293">MSKVSSTRVKAVDSIEMNMGRQRFVNNHDSKSIPSSSDPECVPPSGHVEEIANTYEKKCEEDDDDKPAVQTSLRKGNQSAQVSLSVLLDTELSGIKEAGTWKAERIITSKQAAEINVLGYDSKILNFCSNNYLGLLNHPEVIAAVKASLDTHGAGLSSTRYISGTQDIHKELERKVAKFHDREDAILYSSCYDANTGFFEVLLNDQDAVISDALNHASIIDGIRLCKSKKYRYAHGNMIELESQLKESQGCRMRLIVTEGVFGMDGTVAKLREICDLAEKYNALVFMDECHATGFFGHTGRGTEEHCGIMGRVHFINSSLGKALGGASGGYTTGSKQIVDLLRQRSRPYLFSTTVAPPLVAIANKVFEILSKNSDLPEKVKRNTHRFRERMTKAGFTLINM</sequence>
<comment type="similarity">
    <text evidence="2">Belongs to the class-II pyridoxal-phosphate-dependent aminotransferase family.</text>
</comment>
<feature type="region of interest" description="Disordered" evidence="6">
    <location>
        <begin position="20"/>
        <end position="46"/>
    </location>
</feature>
<evidence type="ECO:0000256" key="6">
    <source>
        <dbReference type="SAM" id="MobiDB-lite"/>
    </source>
</evidence>
<dbReference type="Gene3D" id="3.90.1150.10">
    <property type="entry name" value="Aspartate Aminotransferase, domain 1"/>
    <property type="match status" value="1"/>
</dbReference>
<evidence type="ECO:0000256" key="3">
    <source>
        <dbReference type="ARBA" id="ARBA00022679"/>
    </source>
</evidence>
<dbReference type="NCBIfam" id="NF005394">
    <property type="entry name" value="PRK06939.1"/>
    <property type="match status" value="1"/>
</dbReference>
<dbReference type="OrthoDB" id="10263824at2759"/>
<dbReference type="Pfam" id="PF00155">
    <property type="entry name" value="Aminotran_1_2"/>
    <property type="match status" value="1"/>
</dbReference>
<dbReference type="Gene3D" id="3.40.640.10">
    <property type="entry name" value="Type I PLP-dependent aspartate aminotransferase-like (Major domain)"/>
    <property type="match status" value="1"/>
</dbReference>
<dbReference type="InterPro" id="IPR004839">
    <property type="entry name" value="Aminotransferase_I/II_large"/>
</dbReference>
<dbReference type="FunFam" id="3.40.640.10:FF:000006">
    <property type="entry name" value="5-aminolevulinate synthase, mitochondrial"/>
    <property type="match status" value="1"/>
</dbReference>
<dbReference type="InterPro" id="IPR015422">
    <property type="entry name" value="PyrdxlP-dep_Trfase_small"/>
</dbReference>
<feature type="domain" description="Aminotransferase class I/classII large" evidence="7">
    <location>
        <begin position="123"/>
        <end position="399"/>
    </location>
</feature>
<dbReference type="SUPFAM" id="SSF53383">
    <property type="entry name" value="PLP-dependent transferases"/>
    <property type="match status" value="1"/>
</dbReference>
<comment type="cofactor">
    <cofactor evidence="1">
        <name>pyridoxal 5'-phosphate</name>
        <dbReference type="ChEBI" id="CHEBI:597326"/>
    </cofactor>
</comment>
<dbReference type="InterPro" id="IPR015421">
    <property type="entry name" value="PyrdxlP-dep_Trfase_major"/>
</dbReference>
<gene>
    <name evidence="8" type="ORF">OFUS_LOCUS13570</name>
</gene>
<comment type="caution">
    <text evidence="8">The sequence shown here is derived from an EMBL/GenBank/DDBJ whole genome shotgun (WGS) entry which is preliminary data.</text>
</comment>
<dbReference type="PANTHER" id="PTHR13693">
    <property type="entry name" value="CLASS II AMINOTRANSFERASE/8-AMINO-7-OXONONANOATE SYNTHASE"/>
    <property type="match status" value="1"/>
</dbReference>
<keyword evidence="3" id="KW-0808">Transferase</keyword>
<dbReference type="AlphaFoldDB" id="A0A8S4P3Q0"/>
<dbReference type="Proteomes" id="UP000749559">
    <property type="component" value="Unassembled WGS sequence"/>
</dbReference>
<dbReference type="InterPro" id="IPR050087">
    <property type="entry name" value="AON_synthase_class-II"/>
</dbReference>
<evidence type="ECO:0000313" key="8">
    <source>
        <dbReference type="EMBL" id="CAH1787956.1"/>
    </source>
</evidence>
<evidence type="ECO:0000313" key="9">
    <source>
        <dbReference type="Proteomes" id="UP000749559"/>
    </source>
</evidence>
<dbReference type="GO" id="GO:0005739">
    <property type="term" value="C:mitochondrion"/>
    <property type="evidence" value="ECO:0007669"/>
    <property type="project" value="TreeGrafter"/>
</dbReference>
<dbReference type="EMBL" id="CAIIXF020000006">
    <property type="protein sequence ID" value="CAH1787956.1"/>
    <property type="molecule type" value="Genomic_DNA"/>
</dbReference>
<keyword evidence="9" id="KW-1185">Reference proteome</keyword>
<dbReference type="GO" id="GO:0016746">
    <property type="term" value="F:acyltransferase activity"/>
    <property type="evidence" value="ECO:0007669"/>
    <property type="project" value="UniProtKB-KW"/>
</dbReference>
<accession>A0A8S4P3Q0</accession>
<name>A0A8S4P3Q0_OWEFU</name>
<reference evidence="8" key="1">
    <citation type="submission" date="2022-03" db="EMBL/GenBank/DDBJ databases">
        <authorList>
            <person name="Martin C."/>
        </authorList>
    </citation>
    <scope>NUCLEOTIDE SEQUENCE</scope>
</reference>
<evidence type="ECO:0000256" key="1">
    <source>
        <dbReference type="ARBA" id="ARBA00001933"/>
    </source>
</evidence>
<evidence type="ECO:0000259" key="7">
    <source>
        <dbReference type="Pfam" id="PF00155"/>
    </source>
</evidence>
<dbReference type="PANTHER" id="PTHR13693:SF102">
    <property type="entry name" value="2-AMINO-3-KETOBUTYRATE COENZYME A LIGASE, MITOCHONDRIAL"/>
    <property type="match status" value="1"/>
</dbReference>
<organism evidence="8 9">
    <name type="scientific">Owenia fusiformis</name>
    <name type="common">Polychaete worm</name>
    <dbReference type="NCBI Taxonomy" id="6347"/>
    <lineage>
        <taxon>Eukaryota</taxon>
        <taxon>Metazoa</taxon>
        <taxon>Spiralia</taxon>
        <taxon>Lophotrochozoa</taxon>
        <taxon>Annelida</taxon>
        <taxon>Polychaeta</taxon>
        <taxon>Sedentaria</taxon>
        <taxon>Canalipalpata</taxon>
        <taxon>Sabellida</taxon>
        <taxon>Oweniida</taxon>
        <taxon>Oweniidae</taxon>
        <taxon>Owenia</taxon>
    </lineage>
</organism>
<keyword evidence="4" id="KW-0663">Pyridoxal phosphate</keyword>
<evidence type="ECO:0000256" key="5">
    <source>
        <dbReference type="ARBA" id="ARBA00023315"/>
    </source>
</evidence>
<proteinExistence type="inferred from homology"/>
<protein>
    <recommendedName>
        <fullName evidence="7">Aminotransferase class I/classII large domain-containing protein</fullName>
    </recommendedName>
</protein>
<evidence type="ECO:0000256" key="2">
    <source>
        <dbReference type="ARBA" id="ARBA00008392"/>
    </source>
</evidence>
<dbReference type="InterPro" id="IPR015424">
    <property type="entry name" value="PyrdxlP-dep_Trfase"/>
</dbReference>